<evidence type="ECO:0000256" key="3">
    <source>
        <dbReference type="ARBA" id="ARBA00022576"/>
    </source>
</evidence>
<name>A0A1D8TTU3_9CYAN</name>
<dbReference type="InterPro" id="IPR015424">
    <property type="entry name" value="PyrdxlP-dep_Trfase"/>
</dbReference>
<dbReference type="Proteomes" id="UP000177870">
    <property type="component" value="Chromosome"/>
</dbReference>
<protein>
    <recommendedName>
        <fullName evidence="7">Aminotransferase class I/classII large domain-containing protein</fullName>
    </recommendedName>
</protein>
<dbReference type="PANTHER" id="PTHR46383">
    <property type="entry name" value="ASPARTATE AMINOTRANSFERASE"/>
    <property type="match status" value="1"/>
</dbReference>
<comment type="similarity">
    <text evidence="2">Belongs to the class-I pyridoxal-phosphate-dependent aminotransferase family.</text>
</comment>
<gene>
    <name evidence="8" type="ORF">BJP34_17950</name>
</gene>
<keyword evidence="6" id="KW-0175">Coiled coil</keyword>
<dbReference type="STRING" id="1458985.BJP34_17950"/>
<keyword evidence="5" id="KW-0663">Pyridoxal phosphate</keyword>
<evidence type="ECO:0000259" key="7">
    <source>
        <dbReference type="Pfam" id="PF00155"/>
    </source>
</evidence>
<dbReference type="GO" id="GO:0006520">
    <property type="term" value="P:amino acid metabolic process"/>
    <property type="evidence" value="ECO:0007669"/>
    <property type="project" value="InterPro"/>
</dbReference>
<dbReference type="InterPro" id="IPR004839">
    <property type="entry name" value="Aminotransferase_I/II_large"/>
</dbReference>
<dbReference type="PANTHER" id="PTHR46383:SF1">
    <property type="entry name" value="ASPARTATE AMINOTRANSFERASE"/>
    <property type="match status" value="1"/>
</dbReference>
<dbReference type="KEGG" id="mpro:BJP34_17950"/>
<dbReference type="SUPFAM" id="SSF53383">
    <property type="entry name" value="PLP-dependent transferases"/>
    <property type="match status" value="1"/>
</dbReference>
<evidence type="ECO:0000256" key="2">
    <source>
        <dbReference type="ARBA" id="ARBA00007441"/>
    </source>
</evidence>
<evidence type="ECO:0000256" key="5">
    <source>
        <dbReference type="ARBA" id="ARBA00022898"/>
    </source>
</evidence>
<organism evidence="8 9">
    <name type="scientific">Moorena producens PAL-8-15-08-1</name>
    <dbReference type="NCBI Taxonomy" id="1458985"/>
    <lineage>
        <taxon>Bacteria</taxon>
        <taxon>Bacillati</taxon>
        <taxon>Cyanobacteriota</taxon>
        <taxon>Cyanophyceae</taxon>
        <taxon>Coleofasciculales</taxon>
        <taxon>Coleofasciculaceae</taxon>
        <taxon>Moorena</taxon>
    </lineage>
</organism>
<dbReference type="EMBL" id="CP017599">
    <property type="protein sequence ID" value="AOX01071.1"/>
    <property type="molecule type" value="Genomic_DNA"/>
</dbReference>
<dbReference type="Gene3D" id="3.40.640.10">
    <property type="entry name" value="Type I PLP-dependent aspartate aminotransferase-like (Major domain)"/>
    <property type="match status" value="1"/>
</dbReference>
<dbReference type="GO" id="GO:0030170">
    <property type="term" value="F:pyridoxal phosphate binding"/>
    <property type="evidence" value="ECO:0007669"/>
    <property type="project" value="InterPro"/>
</dbReference>
<evidence type="ECO:0000256" key="6">
    <source>
        <dbReference type="SAM" id="Coils"/>
    </source>
</evidence>
<evidence type="ECO:0000256" key="1">
    <source>
        <dbReference type="ARBA" id="ARBA00001933"/>
    </source>
</evidence>
<keyword evidence="3" id="KW-0032">Aminotransferase</keyword>
<sequence>MKSPSTEEYELFRKLKRYQGQLDLGHSDAPEYKKKDLMVEMENLYASYPAQYLVDSHKVTVPESLTHLGAEKIFGLIPSFPKINPKSVVIFPKTSTVLVKMAILSSKYRLLRRGGNVKPITVIYPEGNFRYNHNIDIFCGTTRHLVEVCLSSFKIKPDKLEEVICTAKKNGYLIAALILETPNNPWCQIYSQDELKALAEVAHQHNILIINDMYFSGTEAIGNDQVSVASVSTRSDLVITTCGMRRQFGIDGIGKVGFLTSQNEALVKEIKRFVVAAHVRYTNAEVITASWALKKRDLNHREELRKELEILRTNAEALLMNSDLFAMGMKIIKSSCAGPFINIGFNSELESRMKSLGIADSYKLGEYFSQIGKVTLLPLSSMFTNKIGFRINVTNISEYKAGLACMQATIEKINKGVSYLSLEREINQEYEILRQGYRPWEGI</sequence>
<dbReference type="GO" id="GO:0008483">
    <property type="term" value="F:transaminase activity"/>
    <property type="evidence" value="ECO:0007669"/>
    <property type="project" value="UniProtKB-KW"/>
</dbReference>
<accession>A0A1D8TTU3</accession>
<dbReference type="InterPro" id="IPR015421">
    <property type="entry name" value="PyrdxlP-dep_Trfase_major"/>
</dbReference>
<keyword evidence="4" id="KW-0808">Transferase</keyword>
<proteinExistence type="inferred from homology"/>
<comment type="cofactor">
    <cofactor evidence="1">
        <name>pyridoxal 5'-phosphate</name>
        <dbReference type="ChEBI" id="CHEBI:597326"/>
    </cofactor>
</comment>
<feature type="coiled-coil region" evidence="6">
    <location>
        <begin position="294"/>
        <end position="321"/>
    </location>
</feature>
<evidence type="ECO:0000313" key="9">
    <source>
        <dbReference type="Proteomes" id="UP000177870"/>
    </source>
</evidence>
<dbReference type="Pfam" id="PF00155">
    <property type="entry name" value="Aminotran_1_2"/>
    <property type="match status" value="1"/>
</dbReference>
<dbReference type="AlphaFoldDB" id="A0A1D8TTU3"/>
<feature type="domain" description="Aminotransferase class I/classII large" evidence="7">
    <location>
        <begin position="145"/>
        <end position="334"/>
    </location>
</feature>
<dbReference type="RefSeq" id="WP_070393521.1">
    <property type="nucleotide sequence ID" value="NZ_CP017599.1"/>
</dbReference>
<evidence type="ECO:0000256" key="4">
    <source>
        <dbReference type="ARBA" id="ARBA00022679"/>
    </source>
</evidence>
<reference evidence="9" key="1">
    <citation type="submission" date="2016-10" db="EMBL/GenBank/DDBJ databases">
        <title>Comparative genomics uncovers the prolific and rare metabolic potential of the cyanobacterial genus Moorea.</title>
        <authorList>
            <person name="Leao T."/>
            <person name="Castelao G."/>
            <person name="Korobeynikov A."/>
            <person name="Monroe E.A."/>
            <person name="Podell S."/>
            <person name="Glukhov E."/>
            <person name="Allen E."/>
            <person name="Gerwick W.H."/>
            <person name="Gerwick L."/>
        </authorList>
    </citation>
    <scope>NUCLEOTIDE SEQUENCE [LARGE SCALE GENOMIC DNA]</scope>
    <source>
        <strain evidence="9">PAL-8-15-08-1</strain>
    </source>
</reference>
<evidence type="ECO:0000313" key="8">
    <source>
        <dbReference type="EMBL" id="AOX01071.1"/>
    </source>
</evidence>
<dbReference type="InterPro" id="IPR050596">
    <property type="entry name" value="AspAT/PAT-like"/>
</dbReference>